<sequence>MSLKPRRVDFNATWGAIRETIKGVITLDHVARTVWNDRFSDVYSICVAHPEPMADRLYAETKQYLIDHVAKLLNKVQEDGEQNLVKNYFHYWSQYSVGSQYLHSLYLYLNQQHIKTQKLSDAEIIYGSSDITGGEQMEIGELALEVWQSGMIAPLGQRLVKLLLEAIDQDRSQQPLTIPIEAVRGTIISFVEVQGYRKKGQLQLYQELFEEPFLDASGEHFKRDAARLLQEKDVSLYMEKVKAKIEEELFRARRFLHYSSFPKVSHRCETHMVAEHLQFLYSECNGMVQNERKKDLSNMYDLLKSVQNAMVVLVDTVLDHIKTQGLAVSINDLILFRILKNIPIQPYGFIAVTN</sequence>
<accession>A0A9P0GJB7</accession>
<dbReference type="EMBL" id="OV651818">
    <property type="protein sequence ID" value="CAH1111846.1"/>
    <property type="molecule type" value="Genomic_DNA"/>
</dbReference>
<dbReference type="OrthoDB" id="27073at2759"/>
<dbReference type="InterPro" id="IPR001373">
    <property type="entry name" value="Cullin_N"/>
</dbReference>
<evidence type="ECO:0000313" key="4">
    <source>
        <dbReference type="Proteomes" id="UP001153636"/>
    </source>
</evidence>
<dbReference type="Gene3D" id="1.20.1310.10">
    <property type="entry name" value="Cullin Repeats"/>
    <property type="match status" value="3"/>
</dbReference>
<dbReference type="InterPro" id="IPR045093">
    <property type="entry name" value="Cullin"/>
</dbReference>
<protein>
    <recommendedName>
        <fullName evidence="2">Cullin N-terminal domain-containing protein</fullName>
    </recommendedName>
</protein>
<dbReference type="InterPro" id="IPR016159">
    <property type="entry name" value="Cullin_repeat-like_dom_sf"/>
</dbReference>
<dbReference type="PANTHER" id="PTHR11932">
    <property type="entry name" value="CULLIN"/>
    <property type="match status" value="1"/>
</dbReference>
<evidence type="ECO:0000259" key="2">
    <source>
        <dbReference type="Pfam" id="PF00888"/>
    </source>
</evidence>
<dbReference type="AlphaFoldDB" id="A0A9P0GJB7"/>
<name>A0A9P0GJB7_9CUCU</name>
<feature type="domain" description="Cullin N-terminal" evidence="2">
    <location>
        <begin position="14"/>
        <end position="330"/>
    </location>
</feature>
<keyword evidence="4" id="KW-1185">Reference proteome</keyword>
<dbReference type="Proteomes" id="UP001153636">
    <property type="component" value="Chromosome 6"/>
</dbReference>
<dbReference type="SUPFAM" id="SSF74788">
    <property type="entry name" value="Cullin repeat-like"/>
    <property type="match status" value="1"/>
</dbReference>
<evidence type="ECO:0000313" key="3">
    <source>
        <dbReference type="EMBL" id="CAH1111846.1"/>
    </source>
</evidence>
<gene>
    <name evidence="3" type="ORF">PSYICH_LOCUS12507</name>
</gene>
<reference evidence="3" key="1">
    <citation type="submission" date="2022-01" db="EMBL/GenBank/DDBJ databases">
        <authorList>
            <person name="King R."/>
        </authorList>
    </citation>
    <scope>NUCLEOTIDE SEQUENCE</scope>
</reference>
<comment type="similarity">
    <text evidence="1">Belongs to the cullin family.</text>
</comment>
<proteinExistence type="inferred from homology"/>
<organism evidence="3 4">
    <name type="scientific">Psylliodes chrysocephalus</name>
    <dbReference type="NCBI Taxonomy" id="3402493"/>
    <lineage>
        <taxon>Eukaryota</taxon>
        <taxon>Metazoa</taxon>
        <taxon>Ecdysozoa</taxon>
        <taxon>Arthropoda</taxon>
        <taxon>Hexapoda</taxon>
        <taxon>Insecta</taxon>
        <taxon>Pterygota</taxon>
        <taxon>Neoptera</taxon>
        <taxon>Endopterygota</taxon>
        <taxon>Coleoptera</taxon>
        <taxon>Polyphaga</taxon>
        <taxon>Cucujiformia</taxon>
        <taxon>Chrysomeloidea</taxon>
        <taxon>Chrysomelidae</taxon>
        <taxon>Galerucinae</taxon>
        <taxon>Alticini</taxon>
        <taxon>Psylliodes</taxon>
    </lineage>
</organism>
<dbReference type="FunFam" id="1.20.1310.10:FF:000016">
    <property type="entry name" value="Cullin 2"/>
    <property type="match status" value="1"/>
</dbReference>
<dbReference type="Pfam" id="PF00888">
    <property type="entry name" value="Cullin"/>
    <property type="match status" value="1"/>
</dbReference>
<dbReference type="GO" id="GO:0031625">
    <property type="term" value="F:ubiquitin protein ligase binding"/>
    <property type="evidence" value="ECO:0007669"/>
    <property type="project" value="InterPro"/>
</dbReference>
<dbReference type="GO" id="GO:0006511">
    <property type="term" value="P:ubiquitin-dependent protein catabolic process"/>
    <property type="evidence" value="ECO:0007669"/>
    <property type="project" value="InterPro"/>
</dbReference>
<evidence type="ECO:0000256" key="1">
    <source>
        <dbReference type="ARBA" id="ARBA00006019"/>
    </source>
</evidence>